<dbReference type="InterPro" id="IPR017795">
    <property type="entry name" value="ABBA_NscD-like"/>
</dbReference>
<gene>
    <name evidence="3" type="ORF">B5807_05462</name>
</gene>
<keyword evidence="2" id="KW-0808">Transferase</keyword>
<dbReference type="GO" id="GO:0009820">
    <property type="term" value="P:alkaloid metabolic process"/>
    <property type="evidence" value="ECO:0007669"/>
    <property type="project" value="InterPro"/>
</dbReference>
<protein>
    <recommendedName>
        <fullName evidence="5">Aromatic prenyltransferase</fullName>
    </recommendedName>
</protein>
<dbReference type="InParanoid" id="A0A1Y2M016"/>
<dbReference type="PANTHER" id="PTHR40627">
    <property type="entry name" value="INDOLE PRENYLTRANSFERASE TDIB-RELATED"/>
    <property type="match status" value="1"/>
</dbReference>
<evidence type="ECO:0000256" key="1">
    <source>
        <dbReference type="ARBA" id="ARBA00010209"/>
    </source>
</evidence>
<proteinExistence type="inferred from homology"/>
<evidence type="ECO:0008006" key="5">
    <source>
        <dbReference type="Google" id="ProtNLM"/>
    </source>
</evidence>
<dbReference type="CDD" id="cd13929">
    <property type="entry name" value="PT-DMATS_CymD"/>
    <property type="match status" value="1"/>
</dbReference>
<accession>A0A1Y2M016</accession>
<comment type="similarity">
    <text evidence="1">Belongs to the tryptophan dimethylallyltransferase family.</text>
</comment>
<evidence type="ECO:0000256" key="2">
    <source>
        <dbReference type="ARBA" id="ARBA00022679"/>
    </source>
</evidence>
<dbReference type="SFLD" id="SFLDS00036">
    <property type="entry name" value="Aromatic_Prenyltransferase"/>
    <property type="match status" value="1"/>
</dbReference>
<dbReference type="Pfam" id="PF11991">
    <property type="entry name" value="Trp_DMAT"/>
    <property type="match status" value="1"/>
</dbReference>
<sequence>MTETVTMTETMTMIEPVRVAETVFDQVSRELQSEHDNDQSFWWDMFGQSLATLLKTAGYNETGQLENMRWFHRWVPRSLGPRPVNGKIHYPSTMTMDGSPLEYSLNWKEKKPTQLIRFTAEPMSHETGRPIDALNRAAARNLLASMAKEIPGINLNRFDILIAATHVPEDKMEQVQSQLPPGHVDMRVVCAYDLEDGGLIAKCYLNPEPRAAYDGTSTNTVAFDAVSKCDGPHGSYDASTEAVRSYLNSFDESERPKIMLMAIDCVADSPKSRIKLYSQSPINTLAAALDRFSLGGRLSGPVIEGGLEAIRSFWCHRFGFDRSNLTPEILNEECMPAGSWMLFVYEMRPVKHDQKQEPEIEVKMHMPATWLGQTDTEIGQVLSTWFEKNGHSHLASRYLNDLALAFPKLDLNQPDARIHTYISLAHTPKTGLYMTTYYTPRVTQFY</sequence>
<organism evidence="3 4">
    <name type="scientific">Epicoccum nigrum</name>
    <name type="common">Soil fungus</name>
    <name type="synonym">Epicoccum purpurascens</name>
    <dbReference type="NCBI Taxonomy" id="105696"/>
    <lineage>
        <taxon>Eukaryota</taxon>
        <taxon>Fungi</taxon>
        <taxon>Dikarya</taxon>
        <taxon>Ascomycota</taxon>
        <taxon>Pezizomycotina</taxon>
        <taxon>Dothideomycetes</taxon>
        <taxon>Pleosporomycetidae</taxon>
        <taxon>Pleosporales</taxon>
        <taxon>Pleosporineae</taxon>
        <taxon>Didymellaceae</taxon>
        <taxon>Epicoccum</taxon>
    </lineage>
</organism>
<evidence type="ECO:0000313" key="3">
    <source>
        <dbReference type="EMBL" id="OSS49391.1"/>
    </source>
</evidence>
<dbReference type="Proteomes" id="UP000193240">
    <property type="component" value="Unassembled WGS sequence"/>
</dbReference>
<dbReference type="OMA" id="RIKIYVA"/>
<dbReference type="InterPro" id="IPR033964">
    <property type="entry name" value="ABBA"/>
</dbReference>
<reference evidence="3 4" key="1">
    <citation type="journal article" date="2017" name="Genome Announc.">
        <title>Genome sequence of the saprophytic ascomycete Epicoccum nigrum ICMP 19927 strain isolated from New Zealand.</title>
        <authorList>
            <person name="Fokin M."/>
            <person name="Fleetwood D."/>
            <person name="Weir B.S."/>
            <person name="Villas-Boas S.G."/>
        </authorList>
    </citation>
    <scope>NUCLEOTIDE SEQUENCE [LARGE SCALE GENOMIC DNA]</scope>
    <source>
        <strain evidence="3 4">ICMP 19927</strain>
    </source>
</reference>
<dbReference type="GO" id="GO:0016765">
    <property type="term" value="F:transferase activity, transferring alkyl or aryl (other than methyl) groups"/>
    <property type="evidence" value="ECO:0007669"/>
    <property type="project" value="InterPro"/>
</dbReference>
<dbReference type="SFLD" id="SFLDG01162">
    <property type="entry name" value="I"/>
    <property type="match status" value="1"/>
</dbReference>
<dbReference type="NCBIfam" id="TIGR03429">
    <property type="entry name" value="arom_pren_DMATS"/>
    <property type="match status" value="1"/>
</dbReference>
<name>A0A1Y2M016_EPING</name>
<evidence type="ECO:0000313" key="4">
    <source>
        <dbReference type="Proteomes" id="UP000193240"/>
    </source>
</evidence>
<dbReference type="EMBL" id="KZ107844">
    <property type="protein sequence ID" value="OSS49391.1"/>
    <property type="molecule type" value="Genomic_DNA"/>
</dbReference>
<dbReference type="AlphaFoldDB" id="A0A1Y2M016"/>
<keyword evidence="4" id="KW-1185">Reference proteome</keyword>
<dbReference type="PANTHER" id="PTHR40627:SF4">
    <property type="entry name" value="PRENYLTRANSFERASE ASQH1-RELATED"/>
    <property type="match status" value="1"/>
</dbReference>